<dbReference type="SMART" id="SM00886">
    <property type="entry name" value="Dabb"/>
    <property type="match status" value="1"/>
</dbReference>
<dbReference type="EMBL" id="AMGX01000010">
    <property type="protein sequence ID" value="EXJ69866.1"/>
    <property type="molecule type" value="Genomic_DNA"/>
</dbReference>
<keyword evidence="3" id="KW-1185">Reference proteome</keyword>
<comment type="caution">
    <text evidence="2">The sequence shown here is derived from an EMBL/GenBank/DDBJ whole genome shotgun (WGS) entry which is preliminary data.</text>
</comment>
<dbReference type="Gene3D" id="3.30.70.100">
    <property type="match status" value="1"/>
</dbReference>
<dbReference type="Pfam" id="PF07876">
    <property type="entry name" value="Dabb"/>
    <property type="match status" value="1"/>
</dbReference>
<dbReference type="OrthoDB" id="1601230at2759"/>
<evidence type="ECO:0000313" key="3">
    <source>
        <dbReference type="Proteomes" id="UP000019471"/>
    </source>
</evidence>
<accession>W9WYY9</accession>
<sequence>MGSLSPELTNTTSAIDANITTTSSSPQSIFHVVHFRYYAHIPPSTRADIARRFLALQSTCVLPGTHKTYIRSFTGGRDVSVEELHKGFHTVFVLEFASQGDRDWYVHEDPVHRNFGVDVLTGVVEEVMVVDFRRGEF</sequence>
<proteinExistence type="predicted"/>
<evidence type="ECO:0000259" key="1">
    <source>
        <dbReference type="PROSITE" id="PS51502"/>
    </source>
</evidence>
<dbReference type="InterPro" id="IPR013097">
    <property type="entry name" value="Dabb"/>
</dbReference>
<dbReference type="RefSeq" id="XP_007745718.1">
    <property type="nucleotide sequence ID" value="XM_007747528.1"/>
</dbReference>
<organism evidence="2 3">
    <name type="scientific">Cladophialophora psammophila CBS 110553</name>
    <dbReference type="NCBI Taxonomy" id="1182543"/>
    <lineage>
        <taxon>Eukaryota</taxon>
        <taxon>Fungi</taxon>
        <taxon>Dikarya</taxon>
        <taxon>Ascomycota</taxon>
        <taxon>Pezizomycotina</taxon>
        <taxon>Eurotiomycetes</taxon>
        <taxon>Chaetothyriomycetidae</taxon>
        <taxon>Chaetothyriales</taxon>
        <taxon>Herpotrichiellaceae</taxon>
        <taxon>Cladophialophora</taxon>
    </lineage>
</organism>
<dbReference type="AlphaFoldDB" id="W9WYY9"/>
<name>W9WYY9_9EURO</name>
<dbReference type="PROSITE" id="PS51502">
    <property type="entry name" value="S_R_A_B_BARREL"/>
    <property type="match status" value="1"/>
</dbReference>
<dbReference type="STRING" id="1182543.W9WYY9"/>
<gene>
    <name evidence="2" type="ORF">A1O5_06938</name>
</gene>
<dbReference type="eggNOG" id="ENOG502S73V">
    <property type="taxonomic scope" value="Eukaryota"/>
</dbReference>
<protein>
    <recommendedName>
        <fullName evidence="1">Stress-response A/B barrel domain-containing protein</fullName>
    </recommendedName>
</protein>
<feature type="domain" description="Stress-response A/B barrel" evidence="1">
    <location>
        <begin position="29"/>
        <end position="132"/>
    </location>
</feature>
<reference evidence="2 3" key="1">
    <citation type="submission" date="2013-03" db="EMBL/GenBank/DDBJ databases">
        <title>The Genome Sequence of Cladophialophora psammophila CBS 110553.</title>
        <authorList>
            <consortium name="The Broad Institute Genomics Platform"/>
            <person name="Cuomo C."/>
            <person name="de Hoog S."/>
            <person name="Gorbushina A."/>
            <person name="Walker B."/>
            <person name="Young S.K."/>
            <person name="Zeng Q."/>
            <person name="Gargeya S."/>
            <person name="Fitzgerald M."/>
            <person name="Haas B."/>
            <person name="Abouelleil A."/>
            <person name="Allen A.W."/>
            <person name="Alvarado L."/>
            <person name="Arachchi H.M."/>
            <person name="Berlin A.M."/>
            <person name="Chapman S.B."/>
            <person name="Gainer-Dewar J."/>
            <person name="Goldberg J."/>
            <person name="Griggs A."/>
            <person name="Gujja S."/>
            <person name="Hansen M."/>
            <person name="Howarth C."/>
            <person name="Imamovic A."/>
            <person name="Ireland A."/>
            <person name="Larimer J."/>
            <person name="McCowan C."/>
            <person name="Murphy C."/>
            <person name="Pearson M."/>
            <person name="Poon T.W."/>
            <person name="Priest M."/>
            <person name="Roberts A."/>
            <person name="Saif S."/>
            <person name="Shea T."/>
            <person name="Sisk P."/>
            <person name="Sykes S."/>
            <person name="Wortman J."/>
            <person name="Nusbaum C."/>
            <person name="Birren B."/>
        </authorList>
    </citation>
    <scope>NUCLEOTIDE SEQUENCE [LARGE SCALE GENOMIC DNA]</scope>
    <source>
        <strain evidence="2 3">CBS 110553</strain>
    </source>
</reference>
<evidence type="ECO:0000313" key="2">
    <source>
        <dbReference type="EMBL" id="EXJ69866.1"/>
    </source>
</evidence>
<dbReference type="InterPro" id="IPR011008">
    <property type="entry name" value="Dimeric_a/b-barrel"/>
</dbReference>
<dbReference type="SUPFAM" id="SSF54909">
    <property type="entry name" value="Dimeric alpha+beta barrel"/>
    <property type="match status" value="1"/>
</dbReference>
<dbReference type="Proteomes" id="UP000019471">
    <property type="component" value="Unassembled WGS sequence"/>
</dbReference>
<dbReference type="HOGENOM" id="CLU_080664_2_0_1"/>
<dbReference type="GeneID" id="19191645"/>